<proteinExistence type="predicted"/>
<dbReference type="InterPro" id="IPR042278">
    <property type="entry name" value="Mfa-like_1_N"/>
</dbReference>
<dbReference type="Gene3D" id="2.60.40.2620">
    <property type="entry name" value="Fimbrillin-like"/>
    <property type="match status" value="1"/>
</dbReference>
<keyword evidence="2" id="KW-1185">Reference proteome</keyword>
<evidence type="ECO:0000313" key="1">
    <source>
        <dbReference type="EMBL" id="EGF58339.1"/>
    </source>
</evidence>
<organism evidence="1 2">
    <name type="scientific">Bacteroides fluxus YIT 12057</name>
    <dbReference type="NCBI Taxonomy" id="763034"/>
    <lineage>
        <taxon>Bacteria</taxon>
        <taxon>Pseudomonadati</taxon>
        <taxon>Bacteroidota</taxon>
        <taxon>Bacteroidia</taxon>
        <taxon>Bacteroidales</taxon>
        <taxon>Bacteroidaceae</taxon>
        <taxon>Bacteroides</taxon>
    </lineage>
</organism>
<gene>
    <name evidence="1" type="ORF">HMPREF9446_01359</name>
</gene>
<comment type="caution">
    <text evidence="1">The sequence shown here is derived from an EMBL/GenBank/DDBJ whole genome shotgun (WGS) entry which is preliminary data.</text>
</comment>
<dbReference type="EMBL" id="AFBN01000024">
    <property type="protein sequence ID" value="EGF58339.1"/>
    <property type="molecule type" value="Genomic_DNA"/>
</dbReference>
<dbReference type="CDD" id="cd13120">
    <property type="entry name" value="BF2867_like_N"/>
    <property type="match status" value="1"/>
</dbReference>
<protein>
    <submittedName>
        <fullName evidence="1">Conserved domain protein</fullName>
    </submittedName>
</protein>
<dbReference type="AlphaFoldDB" id="F3PRK8"/>
<name>F3PRK8_9BACE</name>
<reference evidence="1 2" key="1">
    <citation type="submission" date="2011-02" db="EMBL/GenBank/DDBJ databases">
        <authorList>
            <person name="Weinstock G."/>
            <person name="Sodergren E."/>
            <person name="Clifton S."/>
            <person name="Fulton L."/>
            <person name="Fulton B."/>
            <person name="Courtney L."/>
            <person name="Fronick C."/>
            <person name="Harrison M."/>
            <person name="Strong C."/>
            <person name="Farmer C."/>
            <person name="Delahaunty K."/>
            <person name="Markovic C."/>
            <person name="Hall O."/>
            <person name="Minx P."/>
            <person name="Tomlinson C."/>
            <person name="Mitreva M."/>
            <person name="Hou S."/>
            <person name="Chen J."/>
            <person name="Wollam A."/>
            <person name="Pepin K.H."/>
            <person name="Johnson M."/>
            <person name="Bhonagiri V."/>
            <person name="Zhang X."/>
            <person name="Suruliraj S."/>
            <person name="Warren W."/>
            <person name="Chinwalla A."/>
            <person name="Mardis E.R."/>
            <person name="Wilson R.K."/>
        </authorList>
    </citation>
    <scope>NUCLEOTIDE SEQUENCE [LARGE SCALE GENOMIC DNA]</scope>
    <source>
        <strain evidence="1 2">YIT 12057</strain>
    </source>
</reference>
<dbReference type="STRING" id="763034.HMPREF9446_01359"/>
<evidence type="ECO:0000313" key="2">
    <source>
        <dbReference type="Proteomes" id="UP000003416"/>
    </source>
</evidence>
<dbReference type="Proteomes" id="UP000003416">
    <property type="component" value="Unassembled WGS sequence"/>
</dbReference>
<dbReference type="Pfam" id="PF13149">
    <property type="entry name" value="Mfa_like_1"/>
    <property type="match status" value="1"/>
</dbReference>
<dbReference type="eggNOG" id="ENOG502ZUVY">
    <property type="taxonomic scope" value="Bacteria"/>
</dbReference>
<accession>F3PRK8</accession>
<sequence length="401" mass="44350">MIDDHKKEYTSNIPIMKRQLIRISALAALLAAGCQQEELPGGNGYSSEAIVFTSPYTTTKSPNMRYGSFEKGDKVGVLGYGPAWNGGNNYEESDWNTKKMFATPDVFYNQLLEYAGDGLWNYNWTGTGNQGGLQPWADNENMKYAFFAYYPYAEVTPSDNKTNKGEIEGGKGTITLSNQQQTGDPIITYTLPFSAGGKETTDRDWKDVPDLMLSYVIDHTKNNGPVSLNFRHLFCAFEFEVNNYNETPVTISSLSFNGEHFYRSVSLAGQNQDYEIGTDYYSGQFNIVTANDQVQCDAAKKDANGNVTPTTKKIIVTNTNDPVDVLLIPDANGKITQQGKITVRISINNANAKTQDLDSGISFQPGMRSIFSINIVGNDFIVQMRSDGAWEDGGDSDVNFD</sequence>
<dbReference type="PROSITE" id="PS51257">
    <property type="entry name" value="PROKAR_LIPOPROTEIN"/>
    <property type="match status" value="1"/>
</dbReference>
<dbReference type="Gene3D" id="2.60.40.2630">
    <property type="match status" value="1"/>
</dbReference>
<dbReference type="HOGENOM" id="CLU_728925_0_0_10"/>
<dbReference type="InterPro" id="IPR025049">
    <property type="entry name" value="Mfa-like_1"/>
</dbReference>